<dbReference type="Gene3D" id="3.40.250.10">
    <property type="entry name" value="Rhodanese-like domain"/>
    <property type="match status" value="1"/>
</dbReference>
<dbReference type="EMBL" id="JAZHBO010000001">
    <property type="protein sequence ID" value="MEF2155118.1"/>
    <property type="molecule type" value="Genomic_DNA"/>
</dbReference>
<evidence type="ECO:0000259" key="1">
    <source>
        <dbReference type="PROSITE" id="PS50206"/>
    </source>
</evidence>
<organism evidence="2 3">
    <name type="scientific">Aquilutibacter rugosus</name>
    <dbReference type="NCBI Taxonomy" id="3115820"/>
    <lineage>
        <taxon>Bacteria</taxon>
        <taxon>Pseudomonadati</taxon>
        <taxon>Pseudomonadota</taxon>
        <taxon>Gammaproteobacteria</taxon>
        <taxon>Lysobacterales</taxon>
        <taxon>Lysobacteraceae</taxon>
        <taxon>Aquilutibacter</taxon>
    </lineage>
</organism>
<dbReference type="CDD" id="cd00158">
    <property type="entry name" value="RHOD"/>
    <property type="match status" value="1"/>
</dbReference>
<evidence type="ECO:0000313" key="3">
    <source>
        <dbReference type="Proteomes" id="UP001356170"/>
    </source>
</evidence>
<dbReference type="PANTHER" id="PTHR43031:SF18">
    <property type="entry name" value="RHODANESE-RELATED SULFURTRANSFERASES"/>
    <property type="match status" value="1"/>
</dbReference>
<name>A0ABU7UYS5_9GAMM</name>
<dbReference type="Pfam" id="PF00581">
    <property type="entry name" value="Rhodanese"/>
    <property type="match status" value="1"/>
</dbReference>
<reference evidence="2 3" key="1">
    <citation type="submission" date="2024-01" db="EMBL/GenBank/DDBJ databases">
        <title>Novel species of the genus Luteimonas isolated from rivers.</title>
        <authorList>
            <person name="Lu H."/>
        </authorList>
    </citation>
    <scope>NUCLEOTIDE SEQUENCE [LARGE SCALE GENOMIC DNA]</scope>
    <source>
        <strain evidence="2 3">FXH3W</strain>
    </source>
</reference>
<dbReference type="InterPro" id="IPR036873">
    <property type="entry name" value="Rhodanese-like_dom_sf"/>
</dbReference>
<comment type="caution">
    <text evidence="2">The sequence shown here is derived from an EMBL/GenBank/DDBJ whole genome shotgun (WGS) entry which is preliminary data.</text>
</comment>
<dbReference type="SUPFAM" id="SSF52821">
    <property type="entry name" value="Rhodanese/Cell cycle control phosphatase"/>
    <property type="match status" value="1"/>
</dbReference>
<protein>
    <submittedName>
        <fullName evidence="2">Rhodanese-like domain-containing protein</fullName>
    </submittedName>
</protein>
<accession>A0ABU7UYS5</accession>
<dbReference type="InterPro" id="IPR001763">
    <property type="entry name" value="Rhodanese-like_dom"/>
</dbReference>
<evidence type="ECO:0000313" key="2">
    <source>
        <dbReference type="EMBL" id="MEF2155118.1"/>
    </source>
</evidence>
<gene>
    <name evidence="2" type="ORF">V3390_02575</name>
</gene>
<dbReference type="PANTHER" id="PTHR43031">
    <property type="entry name" value="FAD-DEPENDENT OXIDOREDUCTASE"/>
    <property type="match status" value="1"/>
</dbReference>
<dbReference type="PROSITE" id="PS50206">
    <property type="entry name" value="RHODANESE_3"/>
    <property type="match status" value="1"/>
</dbReference>
<sequence>MLLVGIFIGLTVAIVINEIKHLTRGYKSVSSAGLTRLLNADNGVVIDVSPKVDFDKAHINGSQNIPMADFKPDHKVLQGAKDKPVVLICRRGLTAGGAASLLKKAGFSDVSVLDGGVDKWSADGLLVVGKKGKA</sequence>
<keyword evidence="3" id="KW-1185">Reference proteome</keyword>
<feature type="domain" description="Rhodanese" evidence="1">
    <location>
        <begin position="39"/>
        <end position="129"/>
    </location>
</feature>
<proteinExistence type="predicted"/>
<dbReference type="Proteomes" id="UP001356170">
    <property type="component" value="Unassembled WGS sequence"/>
</dbReference>
<dbReference type="InterPro" id="IPR050229">
    <property type="entry name" value="GlpE_sulfurtransferase"/>
</dbReference>
<dbReference type="SMART" id="SM00450">
    <property type="entry name" value="RHOD"/>
    <property type="match status" value="1"/>
</dbReference>